<proteinExistence type="predicted"/>
<dbReference type="Proteomes" id="UP000336646">
    <property type="component" value="Unassembled WGS sequence"/>
</dbReference>
<keyword evidence="1" id="KW-0472">Membrane</keyword>
<keyword evidence="1" id="KW-0812">Transmembrane</keyword>
<keyword evidence="1" id="KW-1133">Transmembrane helix</keyword>
<dbReference type="Pfam" id="PF13490">
    <property type="entry name" value="zf-HC2"/>
    <property type="match status" value="1"/>
</dbReference>
<dbReference type="OrthoDB" id="5197868at2"/>
<comment type="caution">
    <text evidence="3">The sequence shown here is derived from an EMBL/GenBank/DDBJ whole genome shotgun (WGS) entry which is preliminary data.</text>
</comment>
<feature type="transmembrane region" description="Helical" evidence="1">
    <location>
        <begin position="86"/>
        <end position="106"/>
    </location>
</feature>
<dbReference type="AlphaFoldDB" id="A0A6C1TVY9"/>
<sequence length="208" mass="21900">MLSHDQVRAALSARVDGESSGLDDAVVDAHVAECAECSAYYQRILSLSRNLRFAEIGGGMAPPENLSTVILAGVEGEWRKLSQRRMVLLTLCRVALVAAALVWLAWAVMHLVNGGESGTASVRLGVATALAYTAARPAQIPGIALVVGTMFTFTLGFVVRDAVLDTGSGVASHVLILLPTLIALLGTLAVDRGPQLRRAWRSLGADPT</sequence>
<evidence type="ECO:0000313" key="3">
    <source>
        <dbReference type="EMBL" id="TVS27076.1"/>
    </source>
</evidence>
<organism evidence="3 4">
    <name type="scientific">Corynebacterium sanguinis</name>
    <dbReference type="NCBI Taxonomy" id="2594913"/>
    <lineage>
        <taxon>Bacteria</taxon>
        <taxon>Bacillati</taxon>
        <taxon>Actinomycetota</taxon>
        <taxon>Actinomycetes</taxon>
        <taxon>Mycobacteriales</taxon>
        <taxon>Corynebacteriaceae</taxon>
        <taxon>Corynebacterium</taxon>
    </lineage>
</organism>
<gene>
    <name evidence="3" type="ORF">EKI59_09425</name>
</gene>
<reference evidence="3 4" key="1">
    <citation type="submission" date="2018-12" db="EMBL/GenBank/DDBJ databases">
        <title>Corynebacterium sanguinis sp. nov., a clinically-associated and environmental corynebacterium.</title>
        <authorList>
            <person name="Gonzales-Siles L."/>
            <person name="Jaen-Luchoro D."/>
            <person name="Cardew S."/>
            <person name="Inganas E."/>
            <person name="Ohlen M."/>
            <person name="Jensie-Markopolous S."/>
            <person name="Pinyeiro-Iglesias B."/>
            <person name="Molin K."/>
            <person name="Skovbjerg S."/>
            <person name="Svensson-Stadler L."/>
            <person name="Funke G."/>
            <person name="Moore E.R.B."/>
        </authorList>
    </citation>
    <scope>NUCLEOTIDE SEQUENCE [LARGE SCALE GENOMIC DNA]</scope>
    <source>
        <strain evidence="3 4">58734</strain>
    </source>
</reference>
<dbReference type="RefSeq" id="WP_136649947.1">
    <property type="nucleotide sequence ID" value="NZ_RXIP01000007.1"/>
</dbReference>
<accession>A0A6C1TVY9</accession>
<dbReference type="InterPro" id="IPR027383">
    <property type="entry name" value="Znf_put"/>
</dbReference>
<feature type="transmembrane region" description="Helical" evidence="1">
    <location>
        <begin position="142"/>
        <end position="159"/>
    </location>
</feature>
<feature type="transmembrane region" description="Helical" evidence="1">
    <location>
        <begin position="171"/>
        <end position="190"/>
    </location>
</feature>
<evidence type="ECO:0000313" key="4">
    <source>
        <dbReference type="Proteomes" id="UP000336646"/>
    </source>
</evidence>
<evidence type="ECO:0000256" key="1">
    <source>
        <dbReference type="SAM" id="Phobius"/>
    </source>
</evidence>
<evidence type="ECO:0000259" key="2">
    <source>
        <dbReference type="Pfam" id="PF13490"/>
    </source>
</evidence>
<feature type="domain" description="Putative zinc-finger" evidence="2">
    <location>
        <begin position="6"/>
        <end position="37"/>
    </location>
</feature>
<name>A0A6C1TVY9_9CORY</name>
<protein>
    <recommendedName>
        <fullName evidence="2">Putative zinc-finger domain-containing protein</fullName>
    </recommendedName>
</protein>
<dbReference type="EMBL" id="RXIR01000023">
    <property type="protein sequence ID" value="TVS27076.1"/>
    <property type="molecule type" value="Genomic_DNA"/>
</dbReference>